<evidence type="ECO:0000313" key="14">
    <source>
        <dbReference type="EMBL" id="MDG4945476.1"/>
    </source>
</evidence>
<dbReference type="GO" id="GO:0006423">
    <property type="term" value="P:cysteinyl-tRNA aminoacylation"/>
    <property type="evidence" value="ECO:0007669"/>
    <property type="project" value="UniProtKB-UniRule"/>
</dbReference>
<dbReference type="GO" id="GO:0008270">
    <property type="term" value="F:zinc ion binding"/>
    <property type="evidence" value="ECO:0007669"/>
    <property type="project" value="UniProtKB-UniRule"/>
</dbReference>
<comment type="catalytic activity">
    <reaction evidence="12">
        <text>tRNA(Cys) + L-cysteine + ATP = L-cysteinyl-tRNA(Cys) + AMP + diphosphate</text>
        <dbReference type="Rhea" id="RHEA:17773"/>
        <dbReference type="Rhea" id="RHEA-COMP:9661"/>
        <dbReference type="Rhea" id="RHEA-COMP:9679"/>
        <dbReference type="ChEBI" id="CHEBI:30616"/>
        <dbReference type="ChEBI" id="CHEBI:33019"/>
        <dbReference type="ChEBI" id="CHEBI:35235"/>
        <dbReference type="ChEBI" id="CHEBI:78442"/>
        <dbReference type="ChEBI" id="CHEBI:78517"/>
        <dbReference type="ChEBI" id="CHEBI:456215"/>
        <dbReference type="EC" id="6.1.1.16"/>
    </reaction>
</comment>
<keyword evidence="8 12" id="KW-0862">Zinc</keyword>
<dbReference type="SUPFAM" id="SSF52374">
    <property type="entry name" value="Nucleotidylyl transferase"/>
    <property type="match status" value="1"/>
</dbReference>
<dbReference type="Proteomes" id="UP001152599">
    <property type="component" value="Unassembled WGS sequence"/>
</dbReference>
<dbReference type="SUPFAM" id="SSF47323">
    <property type="entry name" value="Anticodon-binding domain of a subclass of class I aminoacyl-tRNA synthetases"/>
    <property type="match status" value="1"/>
</dbReference>
<keyword evidence="11 12" id="KW-0030">Aminoacyl-tRNA synthetase</keyword>
<keyword evidence="5 12" id="KW-0436">Ligase</keyword>
<dbReference type="PRINTS" id="PR00983">
    <property type="entry name" value="TRNASYNTHCYS"/>
</dbReference>
<evidence type="ECO:0000256" key="8">
    <source>
        <dbReference type="ARBA" id="ARBA00022833"/>
    </source>
</evidence>
<evidence type="ECO:0000256" key="2">
    <source>
        <dbReference type="ARBA" id="ARBA00005594"/>
    </source>
</evidence>
<dbReference type="AlphaFoldDB" id="A0A9X4MZR3"/>
<keyword evidence="7 12" id="KW-0547">Nucleotide-binding</keyword>
<comment type="subunit">
    <text evidence="3 12">Monomer.</text>
</comment>
<evidence type="ECO:0000256" key="6">
    <source>
        <dbReference type="ARBA" id="ARBA00022723"/>
    </source>
</evidence>
<dbReference type="CDD" id="cd00672">
    <property type="entry name" value="CysRS_core"/>
    <property type="match status" value="1"/>
</dbReference>
<evidence type="ECO:0000256" key="4">
    <source>
        <dbReference type="ARBA" id="ARBA00022490"/>
    </source>
</evidence>
<dbReference type="PANTHER" id="PTHR10890:SF3">
    <property type="entry name" value="CYSTEINE--TRNA LIGASE, CYTOPLASMIC"/>
    <property type="match status" value="1"/>
</dbReference>
<dbReference type="InterPro" id="IPR032678">
    <property type="entry name" value="tRNA-synt_1_cat_dom"/>
</dbReference>
<dbReference type="InterPro" id="IPR009080">
    <property type="entry name" value="tRNAsynth_Ia_anticodon-bd"/>
</dbReference>
<dbReference type="Gene3D" id="3.40.50.620">
    <property type="entry name" value="HUPs"/>
    <property type="match status" value="1"/>
</dbReference>
<dbReference type="Gene3D" id="1.20.120.1910">
    <property type="entry name" value="Cysteine-tRNA ligase, C-terminal anti-codon recognition domain"/>
    <property type="match status" value="1"/>
</dbReference>
<evidence type="ECO:0000256" key="1">
    <source>
        <dbReference type="ARBA" id="ARBA00004496"/>
    </source>
</evidence>
<dbReference type="InterPro" id="IPR024909">
    <property type="entry name" value="Cys-tRNA/MSH_ligase"/>
</dbReference>
<accession>A0A9X4MZR3</accession>
<feature type="binding site" evidence="12">
    <location>
        <position position="289"/>
    </location>
    <ligand>
        <name>ATP</name>
        <dbReference type="ChEBI" id="CHEBI:30616"/>
    </ligand>
</feature>
<dbReference type="InterPro" id="IPR056411">
    <property type="entry name" value="CysS_C"/>
</dbReference>
<dbReference type="RefSeq" id="WP_304420081.1">
    <property type="nucleotide sequence ID" value="NZ_JANCMU010000001.1"/>
</dbReference>
<feature type="short sequence motif" description="'KMSKS' region" evidence="12">
    <location>
        <begin position="286"/>
        <end position="290"/>
    </location>
</feature>
<comment type="cofactor">
    <cofactor evidence="12">
        <name>Zn(2+)</name>
        <dbReference type="ChEBI" id="CHEBI:29105"/>
    </cofactor>
    <text evidence="12">Binds 1 zinc ion per subunit.</text>
</comment>
<dbReference type="GO" id="GO:0005829">
    <property type="term" value="C:cytosol"/>
    <property type="evidence" value="ECO:0007669"/>
    <property type="project" value="TreeGrafter"/>
</dbReference>
<feature type="short sequence motif" description="'HIGH' region" evidence="12">
    <location>
        <begin position="35"/>
        <end position="45"/>
    </location>
</feature>
<dbReference type="EMBL" id="JANCMU010000001">
    <property type="protein sequence ID" value="MDG4945476.1"/>
    <property type="molecule type" value="Genomic_DNA"/>
</dbReference>
<feature type="binding site" evidence="12">
    <location>
        <position position="229"/>
    </location>
    <ligand>
        <name>Zn(2+)</name>
        <dbReference type="ChEBI" id="CHEBI:29105"/>
    </ligand>
</feature>
<evidence type="ECO:0000256" key="11">
    <source>
        <dbReference type="ARBA" id="ARBA00023146"/>
    </source>
</evidence>
<dbReference type="InterPro" id="IPR014729">
    <property type="entry name" value="Rossmann-like_a/b/a_fold"/>
</dbReference>
<evidence type="ECO:0000256" key="10">
    <source>
        <dbReference type="ARBA" id="ARBA00022917"/>
    </source>
</evidence>
<name>A0A9X4MZR3_9FLAO</name>
<evidence type="ECO:0000256" key="3">
    <source>
        <dbReference type="ARBA" id="ARBA00011245"/>
    </source>
</evidence>
<organism evidence="14 15">
    <name type="scientific">Profundicola chukchiensis</name>
    <dbReference type="NCBI Taxonomy" id="2961959"/>
    <lineage>
        <taxon>Bacteria</taxon>
        <taxon>Pseudomonadati</taxon>
        <taxon>Bacteroidota</taxon>
        <taxon>Flavobacteriia</taxon>
        <taxon>Flavobacteriales</taxon>
        <taxon>Weeksellaceae</taxon>
        <taxon>Profundicola</taxon>
    </lineage>
</organism>
<evidence type="ECO:0000313" key="15">
    <source>
        <dbReference type="Proteomes" id="UP001152599"/>
    </source>
</evidence>
<dbReference type="GO" id="GO:0005524">
    <property type="term" value="F:ATP binding"/>
    <property type="evidence" value="ECO:0007669"/>
    <property type="project" value="UniProtKB-UniRule"/>
</dbReference>
<sequence length="489" mass="55645">MVEKHNLKIYNTISGEKEKFESITPDFVGMYVCGPTVYSNVHLGNVRTFLSFDIVFRYLKHLGYKVRYVRNITDVGHLESDGDTGEDKISKKARLAQLEPMEIVQKYTNDFHQVLQQFNAIPPSVEPTATGHLIEQIEWIKKLINNGFAYESNGSVYFDVKKYNEEGHNYGELSNRDIDELMANSRELDGQQEKKNPQDFALWKKAAPEHIMRWPSPWSDGFPGWHLECSVMSTKYLGERFDIHGGGMDLKFPHHECEIAQAKGANGEAPVNYWMHTNMLIMNGQKMSKSTGNIVNPRELISGENDIFEKGFDPMVLRFFMSQAHYRSVLDLSNDALVASEKGFNRLMDAYGLIDNLSVSDESSVDIQSWVATCHEKMDDDFNTPMLIAQLFEGAKMIQLIQDGKESINEHDKAILKIRMKEFIEDVLGLKPISTDKNDKLDTAMQLIIDLRNSARENKDWSTSDQIRDQLAAGGITLKDGKDGTSYTI</sequence>
<dbReference type="Pfam" id="PF01406">
    <property type="entry name" value="tRNA-synt_1e"/>
    <property type="match status" value="1"/>
</dbReference>
<comment type="similarity">
    <text evidence="2 12">Belongs to the class-I aminoacyl-tRNA synthetase family.</text>
</comment>
<keyword evidence="15" id="KW-1185">Reference proteome</keyword>
<evidence type="ECO:0000256" key="12">
    <source>
        <dbReference type="HAMAP-Rule" id="MF_00041"/>
    </source>
</evidence>
<comment type="subcellular location">
    <subcellularLocation>
        <location evidence="1 12">Cytoplasm</location>
    </subcellularLocation>
</comment>
<dbReference type="EC" id="6.1.1.16" evidence="12"/>
<keyword evidence="9 12" id="KW-0067">ATP-binding</keyword>
<feature type="binding site" evidence="12">
    <location>
        <position position="258"/>
    </location>
    <ligand>
        <name>Zn(2+)</name>
        <dbReference type="ChEBI" id="CHEBI:29105"/>
    </ligand>
</feature>
<dbReference type="InterPro" id="IPR015803">
    <property type="entry name" value="Cys-tRNA-ligase"/>
</dbReference>
<gene>
    <name evidence="12 14" type="primary">cysS</name>
    <name evidence="14" type="ORF">NMK71_03540</name>
</gene>
<reference evidence="14" key="1">
    <citation type="submission" date="2022-07" db="EMBL/GenBank/DDBJ databases">
        <title>Description and genome-wide analysis of Profundicola chukchiensis gen. nov., sp. nov., marine bacteria isolated from bottom sediments of the Chukchi Sea.</title>
        <authorList>
            <person name="Romanenko L."/>
            <person name="Otstavnykh N."/>
            <person name="Kurilenko V."/>
            <person name="Eremeev V."/>
            <person name="Velansky P."/>
            <person name="Mikhailov V."/>
            <person name="Isaeva M."/>
        </authorList>
    </citation>
    <scope>NUCLEOTIDE SEQUENCE</scope>
    <source>
        <strain evidence="14">KMM 9713</strain>
    </source>
</reference>
<dbReference type="NCBIfam" id="TIGR00435">
    <property type="entry name" value="cysS"/>
    <property type="match status" value="1"/>
</dbReference>
<dbReference type="PANTHER" id="PTHR10890">
    <property type="entry name" value="CYSTEINYL-TRNA SYNTHETASE"/>
    <property type="match status" value="1"/>
</dbReference>
<comment type="caution">
    <text evidence="14">The sequence shown here is derived from an EMBL/GenBank/DDBJ whole genome shotgun (WGS) entry which is preliminary data.</text>
</comment>
<evidence type="ECO:0000256" key="5">
    <source>
        <dbReference type="ARBA" id="ARBA00022598"/>
    </source>
</evidence>
<dbReference type="InterPro" id="IPR015273">
    <property type="entry name" value="Cys-tRNA-synt_Ia_DALR"/>
</dbReference>
<dbReference type="Pfam" id="PF09190">
    <property type="entry name" value="DALR_2"/>
    <property type="match status" value="1"/>
</dbReference>
<dbReference type="HAMAP" id="MF_00041">
    <property type="entry name" value="Cys_tRNA_synth"/>
    <property type="match status" value="1"/>
</dbReference>
<proteinExistence type="inferred from homology"/>
<protein>
    <recommendedName>
        <fullName evidence="12">Cysteine--tRNA ligase</fullName>
        <ecNumber evidence="12">6.1.1.16</ecNumber>
    </recommendedName>
    <alternativeName>
        <fullName evidence="12">Cysteinyl-tRNA synthetase</fullName>
        <shortName evidence="12">CysRS</shortName>
    </alternativeName>
</protein>
<dbReference type="Pfam" id="PF23493">
    <property type="entry name" value="CysS_C"/>
    <property type="match status" value="1"/>
</dbReference>
<feature type="domain" description="Cysteinyl-tRNA synthetase class Ia DALR" evidence="13">
    <location>
        <begin position="373"/>
        <end position="442"/>
    </location>
</feature>
<feature type="binding site" evidence="12">
    <location>
        <position position="254"/>
    </location>
    <ligand>
        <name>Zn(2+)</name>
        <dbReference type="ChEBI" id="CHEBI:29105"/>
    </ligand>
</feature>
<dbReference type="GO" id="GO:0004817">
    <property type="term" value="F:cysteine-tRNA ligase activity"/>
    <property type="evidence" value="ECO:0007669"/>
    <property type="project" value="UniProtKB-UniRule"/>
</dbReference>
<dbReference type="SMART" id="SM00840">
    <property type="entry name" value="DALR_2"/>
    <property type="match status" value="1"/>
</dbReference>
<keyword evidence="10 12" id="KW-0648">Protein biosynthesis</keyword>
<evidence type="ECO:0000256" key="9">
    <source>
        <dbReference type="ARBA" id="ARBA00022840"/>
    </source>
</evidence>
<feature type="binding site" evidence="12">
    <location>
        <position position="33"/>
    </location>
    <ligand>
        <name>Zn(2+)</name>
        <dbReference type="ChEBI" id="CHEBI:29105"/>
    </ligand>
</feature>
<evidence type="ECO:0000259" key="13">
    <source>
        <dbReference type="SMART" id="SM00840"/>
    </source>
</evidence>
<keyword evidence="4 12" id="KW-0963">Cytoplasm</keyword>
<evidence type="ECO:0000256" key="7">
    <source>
        <dbReference type="ARBA" id="ARBA00022741"/>
    </source>
</evidence>
<keyword evidence="6 12" id="KW-0479">Metal-binding</keyword>